<proteinExistence type="predicted"/>
<reference evidence="1 2" key="1">
    <citation type="submission" date="2022-06" db="EMBL/GenBank/DDBJ databases">
        <authorList>
            <person name="Jeon C.O."/>
        </authorList>
    </citation>
    <scope>NUCLEOTIDE SEQUENCE [LARGE SCALE GENOMIC DNA]</scope>
    <source>
        <strain evidence="1 2">KCTC 13943</strain>
    </source>
</reference>
<evidence type="ECO:0000313" key="2">
    <source>
        <dbReference type="Proteomes" id="UP001523262"/>
    </source>
</evidence>
<dbReference type="Proteomes" id="UP001523262">
    <property type="component" value="Unassembled WGS sequence"/>
</dbReference>
<keyword evidence="2" id="KW-1185">Reference proteome</keyword>
<organism evidence="1 2">
    <name type="scientific">Neobacillus pocheonensis</name>
    <dbReference type="NCBI Taxonomy" id="363869"/>
    <lineage>
        <taxon>Bacteria</taxon>
        <taxon>Bacillati</taxon>
        <taxon>Bacillota</taxon>
        <taxon>Bacilli</taxon>
        <taxon>Bacillales</taxon>
        <taxon>Bacillaceae</taxon>
        <taxon>Neobacillus</taxon>
    </lineage>
</organism>
<name>A0ABT0W6L1_9BACI</name>
<dbReference type="EMBL" id="JAMQCR010000001">
    <property type="protein sequence ID" value="MCM2531664.1"/>
    <property type="molecule type" value="Genomic_DNA"/>
</dbReference>
<protein>
    <submittedName>
        <fullName evidence="1">Uncharacterized protein</fullName>
    </submittedName>
</protein>
<gene>
    <name evidence="1" type="ORF">NDK43_03655</name>
</gene>
<evidence type="ECO:0000313" key="1">
    <source>
        <dbReference type="EMBL" id="MCM2531664.1"/>
    </source>
</evidence>
<sequence length="51" mass="5996">MKRYRLTLITGLKVYVYITDLEKALEKKYIQCENTGKVFILDKVLTIDWAG</sequence>
<accession>A0ABT0W6L1</accession>
<comment type="caution">
    <text evidence="1">The sequence shown here is derived from an EMBL/GenBank/DDBJ whole genome shotgun (WGS) entry which is preliminary data.</text>
</comment>